<dbReference type="GO" id="GO:0005829">
    <property type="term" value="C:cytosol"/>
    <property type="evidence" value="ECO:0007669"/>
    <property type="project" value="TreeGrafter"/>
</dbReference>
<dbReference type="PANTHER" id="PTHR34986">
    <property type="entry name" value="EVOLVED BETA-GALACTOSIDASE SUBUNIT BETA"/>
    <property type="match status" value="1"/>
</dbReference>
<protein>
    <submittedName>
        <fullName evidence="1">Cryptic beta-D-galactosidase subunit beta</fullName>
    </submittedName>
</protein>
<dbReference type="InterPro" id="IPR004375">
    <property type="entry name" value="NanQ/TabA/YiaL"/>
</dbReference>
<sequence length="148" mass="16689">MIIDKFDNIRFYSCMLNNLENGLQAVEGLRNPEAGRYEFDGGFFLVQKGETKPMSEGTFEAHRKYADVQIVLEGSEEIAWADLGDLKEDGEYNGDNDKAAYTGAEDIVMRITAGMCYIAFPHDGHKAVRHTSRQQSYTKIVMKLPVVK</sequence>
<dbReference type="Gene3D" id="2.60.120.370">
    <property type="entry name" value="YhcH/YjgK/YiaL"/>
    <property type="match status" value="1"/>
</dbReference>
<dbReference type="EMBL" id="CACRUA010000005">
    <property type="protein sequence ID" value="VYT73526.1"/>
    <property type="molecule type" value="Genomic_DNA"/>
</dbReference>
<gene>
    <name evidence="1" type="ORF">CSLFYP84_00450</name>
</gene>
<reference evidence="1" key="1">
    <citation type="submission" date="2019-11" db="EMBL/GenBank/DDBJ databases">
        <authorList>
            <person name="Feng L."/>
        </authorList>
    </citation>
    <scope>NUCLEOTIDE SEQUENCE</scope>
    <source>
        <strain evidence="1">CsymbiosumLFYP84</strain>
    </source>
</reference>
<evidence type="ECO:0000313" key="1">
    <source>
        <dbReference type="EMBL" id="VYT73526.1"/>
    </source>
</evidence>
<dbReference type="Pfam" id="PF04074">
    <property type="entry name" value="DUF386"/>
    <property type="match status" value="1"/>
</dbReference>
<dbReference type="NCBIfam" id="TIGR00022">
    <property type="entry name" value="YhcH/YjgK/YiaL family protein"/>
    <property type="match status" value="1"/>
</dbReference>
<proteinExistence type="predicted"/>
<dbReference type="PANTHER" id="PTHR34986:SF1">
    <property type="entry name" value="PROTEIN YIAL"/>
    <property type="match status" value="1"/>
</dbReference>
<organism evidence="1">
    <name type="scientific">Clostridium symbiosum</name>
    <name type="common">Bacteroides symbiosus</name>
    <dbReference type="NCBI Taxonomy" id="1512"/>
    <lineage>
        <taxon>Bacteria</taxon>
        <taxon>Bacillati</taxon>
        <taxon>Bacillota</taxon>
        <taxon>Clostridia</taxon>
        <taxon>Lachnospirales</taxon>
        <taxon>Lachnospiraceae</taxon>
        <taxon>Otoolea</taxon>
    </lineage>
</organism>
<accession>A0A6N2Z664</accession>
<dbReference type="SUPFAM" id="SSF51197">
    <property type="entry name" value="Clavaminate synthase-like"/>
    <property type="match status" value="1"/>
</dbReference>
<dbReference type="InterPro" id="IPR037012">
    <property type="entry name" value="NanQ/TabA/YiaL_sf"/>
</dbReference>
<dbReference type="RefSeq" id="WP_156684304.1">
    <property type="nucleotide sequence ID" value="NZ_CACRUA010000005.1"/>
</dbReference>
<name>A0A6N2Z664_CLOSY</name>
<dbReference type="AlphaFoldDB" id="A0A6N2Z664"/>